<dbReference type="RefSeq" id="WP_189379217.1">
    <property type="nucleotide sequence ID" value="NZ_BNAH01000015.1"/>
</dbReference>
<gene>
    <name evidence="2" type="ORF">GCM10011501_31420</name>
</gene>
<protein>
    <submittedName>
        <fullName evidence="2">Uncharacterized protein</fullName>
    </submittedName>
</protein>
<proteinExistence type="predicted"/>
<keyword evidence="3" id="KW-1185">Reference proteome</keyword>
<dbReference type="Proteomes" id="UP000626370">
    <property type="component" value="Unassembled WGS sequence"/>
</dbReference>
<feature type="transmembrane region" description="Helical" evidence="1">
    <location>
        <begin position="82"/>
        <end position="104"/>
    </location>
</feature>
<evidence type="ECO:0000313" key="2">
    <source>
        <dbReference type="EMBL" id="GHE99734.1"/>
    </source>
</evidence>
<organism evidence="2 3">
    <name type="scientific">Thalassotalea profundi</name>
    <dbReference type="NCBI Taxonomy" id="2036687"/>
    <lineage>
        <taxon>Bacteria</taxon>
        <taxon>Pseudomonadati</taxon>
        <taxon>Pseudomonadota</taxon>
        <taxon>Gammaproteobacteria</taxon>
        <taxon>Alteromonadales</taxon>
        <taxon>Colwelliaceae</taxon>
        <taxon>Thalassotalea</taxon>
    </lineage>
</organism>
<comment type="caution">
    <text evidence="2">The sequence shown here is derived from an EMBL/GenBank/DDBJ whole genome shotgun (WGS) entry which is preliminary data.</text>
</comment>
<keyword evidence="1" id="KW-0812">Transmembrane</keyword>
<feature type="transmembrane region" description="Helical" evidence="1">
    <location>
        <begin position="46"/>
        <end position="75"/>
    </location>
</feature>
<name>A0ABQ3J393_9GAMM</name>
<dbReference type="EMBL" id="BNAH01000015">
    <property type="protein sequence ID" value="GHE99734.1"/>
    <property type="molecule type" value="Genomic_DNA"/>
</dbReference>
<reference evidence="3" key="1">
    <citation type="journal article" date="2019" name="Int. J. Syst. Evol. Microbiol.">
        <title>The Global Catalogue of Microorganisms (GCM) 10K type strain sequencing project: providing services to taxonomists for standard genome sequencing and annotation.</title>
        <authorList>
            <consortium name="The Broad Institute Genomics Platform"/>
            <consortium name="The Broad Institute Genome Sequencing Center for Infectious Disease"/>
            <person name="Wu L."/>
            <person name="Ma J."/>
        </authorList>
    </citation>
    <scope>NUCLEOTIDE SEQUENCE [LARGE SCALE GENOMIC DNA]</scope>
    <source>
        <strain evidence="3">CGMCC 1.15922</strain>
    </source>
</reference>
<sequence length="115" mass="12481">MSLIKSLFLAIIATLFLTYVLGISMIEFFDVDIYMGDNLIEPLKAISISALVVVLLVLAALAIILSVFGTIIFLGLLIVGSLAMVMIGVFWPILLAVGVIWLIVRNKDKKAPQCS</sequence>
<evidence type="ECO:0000256" key="1">
    <source>
        <dbReference type="SAM" id="Phobius"/>
    </source>
</evidence>
<keyword evidence="1" id="KW-1133">Transmembrane helix</keyword>
<evidence type="ECO:0000313" key="3">
    <source>
        <dbReference type="Proteomes" id="UP000626370"/>
    </source>
</evidence>
<accession>A0ABQ3J393</accession>
<keyword evidence="1" id="KW-0472">Membrane</keyword>